<dbReference type="OrthoDB" id="291970at2"/>
<dbReference type="InterPro" id="IPR013324">
    <property type="entry name" value="RNA_pol_sigma_r3/r4-like"/>
</dbReference>
<name>A0A518ELK9_9BACT</name>
<dbReference type="SUPFAM" id="SSF88659">
    <property type="entry name" value="Sigma3 and sigma4 domains of RNA polymerase sigma factors"/>
    <property type="match status" value="1"/>
</dbReference>
<dbReference type="RefSeq" id="WP_145194372.1">
    <property type="nucleotide sequence ID" value="NZ_CP036434.1"/>
</dbReference>
<feature type="region of interest" description="Disordered" evidence="6">
    <location>
        <begin position="117"/>
        <end position="150"/>
    </location>
</feature>
<feature type="region of interest" description="Disordered" evidence="6">
    <location>
        <begin position="1"/>
        <end position="25"/>
    </location>
</feature>
<comment type="similarity">
    <text evidence="1">Belongs to the sigma-70 factor family. ECF subfamily.</text>
</comment>
<keyword evidence="5" id="KW-0804">Transcription</keyword>
<dbReference type="SUPFAM" id="SSF88946">
    <property type="entry name" value="Sigma2 domain of RNA polymerase sigma factors"/>
    <property type="match status" value="1"/>
</dbReference>
<feature type="domain" description="RNA polymerase sigma factor 70 region 4 type 2" evidence="7">
    <location>
        <begin position="156"/>
        <end position="208"/>
    </location>
</feature>
<dbReference type="GO" id="GO:0006352">
    <property type="term" value="P:DNA-templated transcription initiation"/>
    <property type="evidence" value="ECO:0007669"/>
    <property type="project" value="InterPro"/>
</dbReference>
<evidence type="ECO:0000259" key="7">
    <source>
        <dbReference type="Pfam" id="PF08281"/>
    </source>
</evidence>
<dbReference type="Gene3D" id="1.10.10.10">
    <property type="entry name" value="Winged helix-like DNA-binding domain superfamily/Winged helix DNA-binding domain"/>
    <property type="match status" value="1"/>
</dbReference>
<dbReference type="InterPro" id="IPR039425">
    <property type="entry name" value="RNA_pol_sigma-70-like"/>
</dbReference>
<dbReference type="AlphaFoldDB" id="A0A518ELK9"/>
<dbReference type="PANTHER" id="PTHR43133:SF8">
    <property type="entry name" value="RNA POLYMERASE SIGMA FACTOR HI_1459-RELATED"/>
    <property type="match status" value="1"/>
</dbReference>
<dbReference type="InterPro" id="IPR013249">
    <property type="entry name" value="RNA_pol_sigma70_r4_t2"/>
</dbReference>
<feature type="compositionally biased region" description="Basic and acidic residues" evidence="6">
    <location>
        <begin position="126"/>
        <end position="138"/>
    </location>
</feature>
<protein>
    <submittedName>
        <fullName evidence="8">RNA polymerase sigma factor CnrH</fullName>
    </submittedName>
</protein>
<keyword evidence="3" id="KW-0731">Sigma factor</keyword>
<keyword evidence="2" id="KW-0805">Transcription regulation</keyword>
<dbReference type="Pfam" id="PF08281">
    <property type="entry name" value="Sigma70_r4_2"/>
    <property type="match status" value="1"/>
</dbReference>
<gene>
    <name evidence="8" type="primary">cnrH_1</name>
    <name evidence="8" type="ORF">Poly30_04360</name>
</gene>
<dbReference type="InterPro" id="IPR036388">
    <property type="entry name" value="WH-like_DNA-bd_sf"/>
</dbReference>
<feature type="compositionally biased region" description="Basic and acidic residues" evidence="6">
    <location>
        <begin position="1"/>
        <end position="13"/>
    </location>
</feature>
<dbReference type="GO" id="GO:0016987">
    <property type="term" value="F:sigma factor activity"/>
    <property type="evidence" value="ECO:0007669"/>
    <property type="project" value="UniProtKB-KW"/>
</dbReference>
<evidence type="ECO:0000313" key="8">
    <source>
        <dbReference type="EMBL" id="QDV04941.1"/>
    </source>
</evidence>
<evidence type="ECO:0000256" key="5">
    <source>
        <dbReference type="ARBA" id="ARBA00023163"/>
    </source>
</evidence>
<evidence type="ECO:0000256" key="4">
    <source>
        <dbReference type="ARBA" id="ARBA00023125"/>
    </source>
</evidence>
<dbReference type="InterPro" id="IPR013325">
    <property type="entry name" value="RNA_pol_sigma_r2"/>
</dbReference>
<keyword evidence="4" id="KW-0238">DNA-binding</keyword>
<proteinExistence type="inferred from homology"/>
<dbReference type="NCBIfam" id="TIGR02937">
    <property type="entry name" value="sigma70-ECF"/>
    <property type="match status" value="1"/>
</dbReference>
<evidence type="ECO:0000256" key="3">
    <source>
        <dbReference type="ARBA" id="ARBA00023082"/>
    </source>
</evidence>
<evidence type="ECO:0000256" key="6">
    <source>
        <dbReference type="SAM" id="MobiDB-lite"/>
    </source>
</evidence>
<keyword evidence="9" id="KW-1185">Reference proteome</keyword>
<organism evidence="8 9">
    <name type="scientific">Saltatorellus ferox</name>
    <dbReference type="NCBI Taxonomy" id="2528018"/>
    <lineage>
        <taxon>Bacteria</taxon>
        <taxon>Pseudomonadati</taxon>
        <taxon>Planctomycetota</taxon>
        <taxon>Planctomycetia</taxon>
        <taxon>Planctomycetia incertae sedis</taxon>
        <taxon>Saltatorellus</taxon>
    </lineage>
</organism>
<evidence type="ECO:0000256" key="2">
    <source>
        <dbReference type="ARBA" id="ARBA00023015"/>
    </source>
</evidence>
<dbReference type="Gene3D" id="1.10.1740.10">
    <property type="match status" value="1"/>
</dbReference>
<sequence length="216" mass="23943">MSNEPSHDPRPSKETAGPEPSADLVARARTGDAEALEELMREHMPALRGFVRLRLGRALRSREESVDLVQSIVGDALADMKRFEYRGPESFRHWLMQRAENKIRTRGRFWGRAKRAAGREVGQSETGRDGDGVGDLREVASGFTPSRNAASREELERVEAAFQELSEDDRRVILLSRVAGLDHAAVAAEMGRTPLATRSLLSRALAKLAARLEATE</sequence>
<dbReference type="EMBL" id="CP036434">
    <property type="protein sequence ID" value="QDV04941.1"/>
    <property type="molecule type" value="Genomic_DNA"/>
</dbReference>
<evidence type="ECO:0000313" key="9">
    <source>
        <dbReference type="Proteomes" id="UP000320390"/>
    </source>
</evidence>
<dbReference type="Proteomes" id="UP000320390">
    <property type="component" value="Chromosome"/>
</dbReference>
<accession>A0A518ELK9</accession>
<evidence type="ECO:0000256" key="1">
    <source>
        <dbReference type="ARBA" id="ARBA00010641"/>
    </source>
</evidence>
<dbReference type="GO" id="GO:0003677">
    <property type="term" value="F:DNA binding"/>
    <property type="evidence" value="ECO:0007669"/>
    <property type="project" value="UniProtKB-KW"/>
</dbReference>
<dbReference type="PANTHER" id="PTHR43133">
    <property type="entry name" value="RNA POLYMERASE ECF-TYPE SIGMA FACTO"/>
    <property type="match status" value="1"/>
</dbReference>
<reference evidence="8 9" key="1">
    <citation type="submission" date="2019-02" db="EMBL/GenBank/DDBJ databases">
        <title>Deep-cultivation of Planctomycetes and their phenomic and genomic characterization uncovers novel biology.</title>
        <authorList>
            <person name="Wiegand S."/>
            <person name="Jogler M."/>
            <person name="Boedeker C."/>
            <person name="Pinto D."/>
            <person name="Vollmers J."/>
            <person name="Rivas-Marin E."/>
            <person name="Kohn T."/>
            <person name="Peeters S.H."/>
            <person name="Heuer A."/>
            <person name="Rast P."/>
            <person name="Oberbeckmann S."/>
            <person name="Bunk B."/>
            <person name="Jeske O."/>
            <person name="Meyerdierks A."/>
            <person name="Storesund J.E."/>
            <person name="Kallscheuer N."/>
            <person name="Luecker S."/>
            <person name="Lage O.M."/>
            <person name="Pohl T."/>
            <person name="Merkel B.J."/>
            <person name="Hornburger P."/>
            <person name="Mueller R.-W."/>
            <person name="Bruemmer F."/>
            <person name="Labrenz M."/>
            <person name="Spormann A.M."/>
            <person name="Op den Camp H."/>
            <person name="Overmann J."/>
            <person name="Amann R."/>
            <person name="Jetten M.S.M."/>
            <person name="Mascher T."/>
            <person name="Medema M.H."/>
            <person name="Devos D.P."/>
            <person name="Kaster A.-K."/>
            <person name="Ovreas L."/>
            <person name="Rohde M."/>
            <person name="Galperin M.Y."/>
            <person name="Jogler C."/>
        </authorList>
    </citation>
    <scope>NUCLEOTIDE SEQUENCE [LARGE SCALE GENOMIC DNA]</scope>
    <source>
        <strain evidence="8 9">Poly30</strain>
    </source>
</reference>
<dbReference type="InterPro" id="IPR014284">
    <property type="entry name" value="RNA_pol_sigma-70_dom"/>
</dbReference>